<feature type="domain" description="DUF6589" evidence="3">
    <location>
        <begin position="572"/>
        <end position="689"/>
    </location>
</feature>
<feature type="transmembrane region" description="Helical" evidence="2">
    <location>
        <begin position="33"/>
        <end position="53"/>
    </location>
</feature>
<evidence type="ECO:0000256" key="2">
    <source>
        <dbReference type="SAM" id="Phobius"/>
    </source>
</evidence>
<dbReference type="EMBL" id="ML769799">
    <property type="protein sequence ID" value="KAE9387455.1"/>
    <property type="molecule type" value="Genomic_DNA"/>
</dbReference>
<dbReference type="InterPro" id="IPR046496">
    <property type="entry name" value="DUF6589"/>
</dbReference>
<keyword evidence="2" id="KW-0472">Membrane</keyword>
<keyword evidence="2" id="KW-0812">Transmembrane</keyword>
<feature type="transmembrane region" description="Helical" evidence="2">
    <location>
        <begin position="220"/>
        <end position="238"/>
    </location>
</feature>
<feature type="domain" description="DUF6589" evidence="3">
    <location>
        <begin position="363"/>
        <end position="571"/>
    </location>
</feature>
<name>A0A6A4GQC4_9AGAR</name>
<dbReference type="Pfam" id="PF20231">
    <property type="entry name" value="DUF6589"/>
    <property type="match status" value="2"/>
</dbReference>
<gene>
    <name evidence="4" type="ORF">BT96DRAFT_948334</name>
</gene>
<sequence>MSSKKPGLHFGKEYWNDKGVNANDFNTEEKLHLIFLLLILLEISLAQFLHFMFSSAIADVRKRAGMFLGYRPSARTSLEQFAPAEIYRLWHTHSPKTWQHLHTDIVHGCGKEIAVEESDNIINDPELKISIKDFTIASIQELLSPSAIATHYQDHAPFTWDFLYAFSASPNCYQKEKAAKQNNSDVEMEDATTANSSKSEDFNGEYLDGERFTTRMFEKLLPCSPILVVIAVITMLTFTRNRYSNALSLIFGLFFDINGTSAHVMTMLSNIGLCVSSCTVECLKECISKDAMNLAVDLVASGQLLGIMFNNINLYCAKFSQRLTNQNFMIHATNTVLIAVDEDGLDIAAAKNLEAKLKLRGARKEATMMDILPKNDDKDHMEKSFQNLIATQLVRYCPGSERWSQKKSMLGVLQEEMPQDQPLTPKKTVTHPLGVFDINEGSKKGIVKMLAAIPMRLHQMFEAWSAQIRFILGDWLTINNIWNARHDRHNDIDPMEQIKYAEENSQLFHFALNATHMIMHTHFGNAVKDLTSLAAHKGLLGRTWDAAKPNYAAAKTLIRHSLIARLLHIVMKDDYMAHDIYYIRDALFFLEFEQAVSHADAGRVLWVMKYWCLAFCGAGQHNYARECAKILICWKTGRWIAANLYLEHLNYWVKFCDNEDHLRHSKEVKLQEDLCILVEEMVRKKLQKSSNQLREVFAPPPKKRSKNSKVQLKSAIFDIQRWDIGATDVQDTRLDNGTVFDSNSNPLTTDSYEDLHGGDNDSVGIGGLGGGSMDFPIMVQIAEHLDVVVQSEMVVTDYQLEPDEHDPYKDLLIMVLTAEHLDVVSKSEMMSMDYQLEAGKHGRYLLH</sequence>
<feature type="region of interest" description="Disordered" evidence="1">
    <location>
        <begin position="178"/>
        <end position="200"/>
    </location>
</feature>
<keyword evidence="2" id="KW-1133">Transmembrane helix</keyword>
<protein>
    <recommendedName>
        <fullName evidence="3">DUF6589 domain-containing protein</fullName>
    </recommendedName>
</protein>
<proteinExistence type="predicted"/>
<evidence type="ECO:0000259" key="3">
    <source>
        <dbReference type="Pfam" id="PF20231"/>
    </source>
</evidence>
<dbReference type="AlphaFoldDB" id="A0A6A4GQC4"/>
<keyword evidence="5" id="KW-1185">Reference proteome</keyword>
<evidence type="ECO:0000256" key="1">
    <source>
        <dbReference type="SAM" id="MobiDB-lite"/>
    </source>
</evidence>
<dbReference type="Proteomes" id="UP000799118">
    <property type="component" value="Unassembled WGS sequence"/>
</dbReference>
<evidence type="ECO:0000313" key="4">
    <source>
        <dbReference type="EMBL" id="KAE9387455.1"/>
    </source>
</evidence>
<evidence type="ECO:0000313" key="5">
    <source>
        <dbReference type="Proteomes" id="UP000799118"/>
    </source>
</evidence>
<reference evidence="4" key="1">
    <citation type="journal article" date="2019" name="Environ. Microbiol.">
        <title>Fungal ecological strategies reflected in gene transcription - a case study of two litter decomposers.</title>
        <authorList>
            <person name="Barbi F."/>
            <person name="Kohler A."/>
            <person name="Barry K."/>
            <person name="Baskaran P."/>
            <person name="Daum C."/>
            <person name="Fauchery L."/>
            <person name="Ihrmark K."/>
            <person name="Kuo A."/>
            <person name="LaButti K."/>
            <person name="Lipzen A."/>
            <person name="Morin E."/>
            <person name="Grigoriev I.V."/>
            <person name="Henrissat B."/>
            <person name="Lindahl B."/>
            <person name="Martin F."/>
        </authorList>
    </citation>
    <scope>NUCLEOTIDE SEQUENCE</scope>
    <source>
        <strain evidence="4">JB14</strain>
    </source>
</reference>
<dbReference type="OrthoDB" id="3207600at2759"/>
<accession>A0A6A4GQC4</accession>
<organism evidence="4 5">
    <name type="scientific">Gymnopus androsaceus JB14</name>
    <dbReference type="NCBI Taxonomy" id="1447944"/>
    <lineage>
        <taxon>Eukaryota</taxon>
        <taxon>Fungi</taxon>
        <taxon>Dikarya</taxon>
        <taxon>Basidiomycota</taxon>
        <taxon>Agaricomycotina</taxon>
        <taxon>Agaricomycetes</taxon>
        <taxon>Agaricomycetidae</taxon>
        <taxon>Agaricales</taxon>
        <taxon>Marasmiineae</taxon>
        <taxon>Omphalotaceae</taxon>
        <taxon>Gymnopus</taxon>
    </lineage>
</organism>